<organism evidence="3 4">
    <name type="scientific">Fasciolopsis buskii</name>
    <dbReference type="NCBI Taxonomy" id="27845"/>
    <lineage>
        <taxon>Eukaryota</taxon>
        <taxon>Metazoa</taxon>
        <taxon>Spiralia</taxon>
        <taxon>Lophotrochozoa</taxon>
        <taxon>Platyhelminthes</taxon>
        <taxon>Trematoda</taxon>
        <taxon>Digenea</taxon>
        <taxon>Plagiorchiida</taxon>
        <taxon>Echinostomata</taxon>
        <taxon>Echinostomatoidea</taxon>
        <taxon>Fasciolidae</taxon>
        <taxon>Fasciolopsis</taxon>
    </lineage>
</organism>
<proteinExistence type="predicted"/>
<name>A0A8E0VL43_9TREM</name>
<keyword evidence="2" id="KW-0812">Transmembrane</keyword>
<keyword evidence="2" id="KW-0472">Membrane</keyword>
<keyword evidence="4" id="KW-1185">Reference proteome</keyword>
<dbReference type="Proteomes" id="UP000728185">
    <property type="component" value="Unassembled WGS sequence"/>
</dbReference>
<dbReference type="AlphaFoldDB" id="A0A8E0VL43"/>
<comment type="caution">
    <text evidence="3">The sequence shown here is derived from an EMBL/GenBank/DDBJ whole genome shotgun (WGS) entry which is preliminary data.</text>
</comment>
<evidence type="ECO:0000313" key="4">
    <source>
        <dbReference type="Proteomes" id="UP000728185"/>
    </source>
</evidence>
<keyword evidence="2" id="KW-1133">Transmembrane helix</keyword>
<feature type="compositionally biased region" description="Polar residues" evidence="1">
    <location>
        <begin position="196"/>
        <end position="227"/>
    </location>
</feature>
<protein>
    <submittedName>
        <fullName evidence="3">Uncharacterized protein</fullName>
    </submittedName>
</protein>
<accession>A0A8E0VL43</accession>
<reference evidence="3" key="1">
    <citation type="submission" date="2019-05" db="EMBL/GenBank/DDBJ databases">
        <title>Annotation for the trematode Fasciolopsis buski.</title>
        <authorList>
            <person name="Choi Y.-J."/>
        </authorList>
    </citation>
    <scope>NUCLEOTIDE SEQUENCE</scope>
    <source>
        <strain evidence="3">HT</strain>
        <tissue evidence="3">Whole worm</tissue>
    </source>
</reference>
<dbReference type="OrthoDB" id="6272867at2759"/>
<gene>
    <name evidence="3" type="ORF">FBUS_07586</name>
</gene>
<dbReference type="EMBL" id="LUCM01004140">
    <property type="protein sequence ID" value="KAA0194750.1"/>
    <property type="molecule type" value="Genomic_DNA"/>
</dbReference>
<sequence length="603" mass="67178">MKFPRRNAVAFDPLTSFRSLVPGLPSRFYYDVSSHFLEQTHSAPPFGLSNKHITRHLDQRYMLSNEDWKHVAGGYLGDNPNQAYRFLQNLDAHAMKVDGASTKSSTVYTQGYFLNLTQVRLILLLLDAVIILARCYQTFQFMQKVWFGSVARVYVERVQGSPRQDVHLATGTNATLRDQFRGARLDATDFLHPATCSNNGDQKSDGFLQSGNSDANTETSQPLSPSTGPAHGDEAVRGPLMVRIYESTPGSSRLILRPTELRSPVDGNAGRLTACYCCLDAHYLLIILGIGLLLVGLVLLWATDRQVRPGWLLAKTGVYARSRALEDCRLRTNAILKTIQPAYLNQNVIRTVRRSMHRETRRLKQFHIRFKHEKLQITRQYFSELCALERTMANTHTARPEQTTENLWKLSSPSSCALFDSKMELSHLVIQELANHSPPVYLPRKGHQPGDPLKHGVDFPVCMLTPIVPATYAEGHASRMLRIAQSLSRAKQQTSNITASAAVTSPLIASRNFTNPMTTGLEDPFKELDQLIVSIGSLSALTNAVHRILLTSMSVALAMGGMLACLHLAKLVAHLTYPIRIRKINWITSDPPSSPSDGDTVQP</sequence>
<feature type="region of interest" description="Disordered" evidence="1">
    <location>
        <begin position="196"/>
        <end position="234"/>
    </location>
</feature>
<evidence type="ECO:0000256" key="2">
    <source>
        <dbReference type="SAM" id="Phobius"/>
    </source>
</evidence>
<feature type="transmembrane region" description="Helical" evidence="2">
    <location>
        <begin position="281"/>
        <end position="302"/>
    </location>
</feature>
<evidence type="ECO:0000313" key="3">
    <source>
        <dbReference type="EMBL" id="KAA0194750.1"/>
    </source>
</evidence>
<evidence type="ECO:0000256" key="1">
    <source>
        <dbReference type="SAM" id="MobiDB-lite"/>
    </source>
</evidence>